<sequence>SSGTYSGSATFYSQGGNAGSCGNYASDSDYVVAVNAAQMNSGWCGRTVKITNKANGATITAKVADTCPGCSYGSLDLSTGAFGAIGNYDTGVLPIAWNFV</sequence>
<dbReference type="PANTHER" id="PTHR31836:SF25">
    <property type="entry name" value="RLPA-LIKE PROTEIN DOUBLE-PSI BETA-BARREL DOMAIN-CONTAINING PROTEIN"/>
    <property type="match status" value="1"/>
</dbReference>
<protein>
    <recommendedName>
        <fullName evidence="2">RlpA-like protein double-psi beta-barrel domain-containing protein</fullName>
    </recommendedName>
</protein>
<feature type="non-terminal residue" evidence="3">
    <location>
        <position position="1"/>
    </location>
</feature>
<dbReference type="STRING" id="578459.A0A194S5G7"/>
<dbReference type="AlphaFoldDB" id="A0A194S5G7"/>
<dbReference type="Proteomes" id="UP000053890">
    <property type="component" value="Unassembled WGS sequence"/>
</dbReference>
<dbReference type="EMBL" id="KQ474077">
    <property type="protein sequence ID" value="KPV75755.1"/>
    <property type="molecule type" value="Genomic_DNA"/>
</dbReference>
<dbReference type="InterPro" id="IPR051477">
    <property type="entry name" value="Expansin_CellWall"/>
</dbReference>
<name>A0A194S5G7_RHOGW</name>
<dbReference type="GeneID" id="28972595"/>
<dbReference type="SUPFAM" id="SSF50685">
    <property type="entry name" value="Barwin-like endoglucanases"/>
    <property type="match status" value="1"/>
</dbReference>
<dbReference type="InterPro" id="IPR009009">
    <property type="entry name" value="RlpA-like_DPBB"/>
</dbReference>
<feature type="domain" description="RlpA-like protein double-psi beta-barrel" evidence="2">
    <location>
        <begin position="6"/>
        <end position="96"/>
    </location>
</feature>
<dbReference type="Gene3D" id="2.40.40.10">
    <property type="entry name" value="RlpA-like domain"/>
    <property type="match status" value="1"/>
</dbReference>
<gene>
    <name evidence="3" type="ORF">RHOBADRAFT_13548</name>
</gene>
<dbReference type="OMA" id="NGANCWK"/>
<accession>A0A194S5G7</accession>
<dbReference type="OrthoDB" id="623670at2759"/>
<keyword evidence="4" id="KW-1185">Reference proteome</keyword>
<dbReference type="Pfam" id="PF03330">
    <property type="entry name" value="DPBB_1"/>
    <property type="match status" value="1"/>
</dbReference>
<keyword evidence="1" id="KW-0732">Signal</keyword>
<dbReference type="InterPro" id="IPR036908">
    <property type="entry name" value="RlpA-like_sf"/>
</dbReference>
<reference evidence="3 4" key="1">
    <citation type="journal article" date="2015" name="Front. Microbiol.">
        <title>Genome sequence of the plant growth promoting endophytic yeast Rhodotorula graminis WP1.</title>
        <authorList>
            <person name="Firrincieli A."/>
            <person name="Otillar R."/>
            <person name="Salamov A."/>
            <person name="Schmutz J."/>
            <person name="Khan Z."/>
            <person name="Redman R.S."/>
            <person name="Fleck N.D."/>
            <person name="Lindquist E."/>
            <person name="Grigoriev I.V."/>
            <person name="Doty S.L."/>
        </authorList>
    </citation>
    <scope>NUCLEOTIDE SEQUENCE [LARGE SCALE GENOMIC DNA]</scope>
    <source>
        <strain evidence="3 4">WP1</strain>
    </source>
</reference>
<dbReference type="RefSeq" id="XP_018271804.1">
    <property type="nucleotide sequence ID" value="XM_018412146.1"/>
</dbReference>
<evidence type="ECO:0000313" key="4">
    <source>
        <dbReference type="Proteomes" id="UP000053890"/>
    </source>
</evidence>
<evidence type="ECO:0000313" key="3">
    <source>
        <dbReference type="EMBL" id="KPV75755.1"/>
    </source>
</evidence>
<evidence type="ECO:0000256" key="1">
    <source>
        <dbReference type="ARBA" id="ARBA00022729"/>
    </source>
</evidence>
<evidence type="ECO:0000259" key="2">
    <source>
        <dbReference type="Pfam" id="PF03330"/>
    </source>
</evidence>
<proteinExistence type="predicted"/>
<organism evidence="3 4">
    <name type="scientific">Rhodotorula graminis (strain WP1)</name>
    <dbReference type="NCBI Taxonomy" id="578459"/>
    <lineage>
        <taxon>Eukaryota</taxon>
        <taxon>Fungi</taxon>
        <taxon>Dikarya</taxon>
        <taxon>Basidiomycota</taxon>
        <taxon>Pucciniomycotina</taxon>
        <taxon>Microbotryomycetes</taxon>
        <taxon>Sporidiobolales</taxon>
        <taxon>Sporidiobolaceae</taxon>
        <taxon>Rhodotorula</taxon>
    </lineage>
</organism>
<dbReference type="CDD" id="cd22191">
    <property type="entry name" value="DPBB_RlpA_EXP_N-like"/>
    <property type="match status" value="1"/>
</dbReference>
<dbReference type="PANTHER" id="PTHR31836">
    <property type="match status" value="1"/>
</dbReference>